<sequence length="146" mass="15463">MTATKTLTATLPVFQPEDAGARLLLFGIRQMGAHGLHDACTAHAFVTAFGRGFQRPLVLLRALMAEMSTASAGPIQIAPWCCARMTGPEAMLLQVIAQVRTHPERANMLLADLLGIRDATSIGFTAHALANAFADLALPLDEGAIV</sequence>
<gene>
    <name evidence="1" type="ORF">RZN05_05555</name>
</gene>
<dbReference type="InterPro" id="IPR046736">
    <property type="entry name" value="DUF6628"/>
</dbReference>
<reference evidence="1 2" key="1">
    <citation type="submission" date="2023-10" db="EMBL/GenBank/DDBJ databases">
        <title>Sphingomonas sp. HF-S4 16S ribosomal RNA gene Genome sequencing and assembly.</title>
        <authorList>
            <person name="Lee H."/>
        </authorList>
    </citation>
    <scope>NUCLEOTIDE SEQUENCE [LARGE SCALE GENOMIC DNA]</scope>
    <source>
        <strain evidence="1 2">HF-S4</strain>
    </source>
</reference>
<evidence type="ECO:0000313" key="2">
    <source>
        <dbReference type="Proteomes" id="UP001273531"/>
    </source>
</evidence>
<dbReference type="Pfam" id="PF20333">
    <property type="entry name" value="DUF6628"/>
    <property type="match status" value="1"/>
</dbReference>
<proteinExistence type="predicted"/>
<organism evidence="1 2">
    <name type="scientific">Sphingomonas agrestis</name>
    <dbReference type="NCBI Taxonomy" id="3080540"/>
    <lineage>
        <taxon>Bacteria</taxon>
        <taxon>Pseudomonadati</taxon>
        <taxon>Pseudomonadota</taxon>
        <taxon>Alphaproteobacteria</taxon>
        <taxon>Sphingomonadales</taxon>
        <taxon>Sphingomonadaceae</taxon>
        <taxon>Sphingomonas</taxon>
    </lineage>
</organism>
<name>A0ABU3Y4W4_9SPHN</name>
<dbReference type="Proteomes" id="UP001273531">
    <property type="component" value="Unassembled WGS sequence"/>
</dbReference>
<dbReference type="EMBL" id="JAWJEJ010000001">
    <property type="protein sequence ID" value="MDV3456441.1"/>
    <property type="molecule type" value="Genomic_DNA"/>
</dbReference>
<evidence type="ECO:0000313" key="1">
    <source>
        <dbReference type="EMBL" id="MDV3456441.1"/>
    </source>
</evidence>
<keyword evidence="2" id="KW-1185">Reference proteome</keyword>
<dbReference type="RefSeq" id="WP_317225624.1">
    <property type="nucleotide sequence ID" value="NZ_JAWJEJ010000001.1"/>
</dbReference>
<comment type="caution">
    <text evidence="1">The sequence shown here is derived from an EMBL/GenBank/DDBJ whole genome shotgun (WGS) entry which is preliminary data.</text>
</comment>
<accession>A0ABU3Y4W4</accession>
<protein>
    <submittedName>
        <fullName evidence="1">DUF6628 family protein</fullName>
    </submittedName>
</protein>